<dbReference type="EMBL" id="CP095407">
    <property type="protein sequence ID" value="USU93771.1"/>
    <property type="molecule type" value="Genomic_DNA"/>
</dbReference>
<dbReference type="AlphaFoldDB" id="A0AAE9M7N1"/>
<keyword evidence="2" id="KW-0472">Membrane</keyword>
<keyword evidence="2" id="KW-1133">Transmembrane helix</keyword>
<feature type="compositionally biased region" description="Basic and acidic residues" evidence="1">
    <location>
        <begin position="458"/>
        <end position="468"/>
    </location>
</feature>
<organism evidence="3 4">
    <name type="scientific">Acinetobacter pittii</name>
    <name type="common">Acinetobacter genomosp. 3</name>
    <dbReference type="NCBI Taxonomy" id="48296"/>
    <lineage>
        <taxon>Bacteria</taxon>
        <taxon>Pseudomonadati</taxon>
        <taxon>Pseudomonadota</taxon>
        <taxon>Gammaproteobacteria</taxon>
        <taxon>Moraxellales</taxon>
        <taxon>Moraxellaceae</taxon>
        <taxon>Acinetobacter</taxon>
        <taxon>Acinetobacter calcoaceticus/baumannii complex</taxon>
    </lineage>
</organism>
<gene>
    <name evidence="3" type="ORF">MWH18_15680</name>
</gene>
<proteinExistence type="predicted"/>
<feature type="region of interest" description="Disordered" evidence="1">
    <location>
        <begin position="444"/>
        <end position="468"/>
    </location>
</feature>
<evidence type="ECO:0000313" key="3">
    <source>
        <dbReference type="EMBL" id="USU93771.1"/>
    </source>
</evidence>
<reference evidence="3" key="1">
    <citation type="submission" date="2022-04" db="EMBL/GenBank/DDBJ databases">
        <title>Emergence of ST220 Acinetobacter pittii strain in bloodstream infection, which co-producing chromosomal NDM-1 and OXA-820 carbapenemases.</title>
        <authorList>
            <person name="Tian C."/>
            <person name="Xing M."/>
            <person name="Fu L."/>
            <person name="Xia D."/>
        </authorList>
    </citation>
    <scope>NUCLEOTIDE SEQUENCE</scope>
    <source>
        <strain evidence="3">TCM</strain>
    </source>
</reference>
<keyword evidence="2" id="KW-0812">Transmembrane</keyword>
<protein>
    <submittedName>
        <fullName evidence="3">Phage tail tape measure protein</fullName>
    </submittedName>
</protein>
<name>A0AAE9M7N1_ACIPI</name>
<feature type="transmembrane region" description="Helical" evidence="2">
    <location>
        <begin position="76"/>
        <end position="101"/>
    </location>
</feature>
<evidence type="ECO:0000256" key="1">
    <source>
        <dbReference type="SAM" id="MobiDB-lite"/>
    </source>
</evidence>
<sequence>MATSSLGRLTLDLLVKLGSFESGMNQAERKAKDTAKNMSNAFKGFSDQLNQSIGGTQLGSFIENFSTKLGSMRGGILMATAALSGMAVGGAAVAAGGLAVLSIQVAKNNVELARFAALANTSVETFQGLAGAAATYGITQEQLSDQLKDFNEKIGEFASVGGGEGKDFFEQIAVKTEKGAEGAKKLAEEMSKMDGVSALQLYVDKLQEAGLNQQQMSYYLESMGNDFTKLAPLLINGGVLWRDYQKAMEEAGIITGQEAIEKSIALASQTESLQMQFSALKNNLAQAVMPALSSLIGYFLEGSGKGGQFSGIVEAVGIAAKGASVFIIALSAGVKSLVQIIGGALSVLNNFGRTAINFVTASTFREKGQALVDGFNNNGKILVDTTKSVVENSKQAFGSISNIVTNQAGNYDKLTQSIINNRKAQLEWTKGVKGGVTSGLAQNKALNPTAKKEKAKKTKDDKSALEKAKREQERIENAQQSIIMQYADKELQIKLKYEEDKKKIQEAFANNPSQMNLYLSKAKETYERDVAAFKQAQREKYDSYKNDLLAQMADAQDAIALSSISQRFGQGHEYNIASMNVASRKAKDAELDAYTNNVNQINRDYDDPTEVQKRYELLEQAKATHIERMKALDVDYHDNARKLTDDQQNATLSMYGALLSQSSSVWGDMTQMIKDRAGEQSATYKAMFLMQQMFAAASALVSTHLAAAQVLADPSALTLPQKVAYSNMILGLGYANVGLIAAQTITGMAHDGIASVPEEGTWLLNKGERVLNPQDNQAFTSFINGEGRSGDVIINNYTSGKVETSKGSNGELVVTIKEVIDQYVPAQFGNPNSRLSKSVSNNFQAPRNRK</sequence>
<accession>A0AAE9M7N1</accession>
<evidence type="ECO:0000256" key="2">
    <source>
        <dbReference type="SAM" id="Phobius"/>
    </source>
</evidence>
<dbReference type="RefSeq" id="WP_126117677.1">
    <property type="nucleotide sequence ID" value="NZ_CP029610.1"/>
</dbReference>
<evidence type="ECO:0000313" key="4">
    <source>
        <dbReference type="Proteomes" id="UP001055514"/>
    </source>
</evidence>
<dbReference type="Proteomes" id="UP001055514">
    <property type="component" value="Chromosome"/>
</dbReference>